<evidence type="ECO:0000313" key="2">
    <source>
        <dbReference type="Proteomes" id="UP000634136"/>
    </source>
</evidence>
<accession>A0A834TMS4</accession>
<dbReference type="Proteomes" id="UP000634136">
    <property type="component" value="Unassembled WGS sequence"/>
</dbReference>
<organism evidence="1 2">
    <name type="scientific">Senna tora</name>
    <dbReference type="NCBI Taxonomy" id="362788"/>
    <lineage>
        <taxon>Eukaryota</taxon>
        <taxon>Viridiplantae</taxon>
        <taxon>Streptophyta</taxon>
        <taxon>Embryophyta</taxon>
        <taxon>Tracheophyta</taxon>
        <taxon>Spermatophyta</taxon>
        <taxon>Magnoliopsida</taxon>
        <taxon>eudicotyledons</taxon>
        <taxon>Gunneridae</taxon>
        <taxon>Pentapetalae</taxon>
        <taxon>rosids</taxon>
        <taxon>fabids</taxon>
        <taxon>Fabales</taxon>
        <taxon>Fabaceae</taxon>
        <taxon>Caesalpinioideae</taxon>
        <taxon>Cassia clade</taxon>
        <taxon>Senna</taxon>
    </lineage>
</organism>
<proteinExistence type="predicted"/>
<sequence>MLKNLYTFLLVRSLPSQIVQLAHYKLVVVVNGSHLSPVILFLSLKELSHEWVPIDLDNRAEEMDDWIFKGISVGGIATSDRLHKAVINLGNTKVGALWVFSSLGSFLSATAFS</sequence>
<dbReference type="AlphaFoldDB" id="A0A834TMS4"/>
<dbReference type="EMBL" id="JAAIUW010000007">
    <property type="protein sequence ID" value="KAF7824169.1"/>
    <property type="molecule type" value="Genomic_DNA"/>
</dbReference>
<protein>
    <submittedName>
        <fullName evidence="1">Uncharacterized protein</fullName>
    </submittedName>
</protein>
<reference evidence="1" key="1">
    <citation type="submission" date="2020-09" db="EMBL/GenBank/DDBJ databases">
        <title>Genome-Enabled Discovery of Anthraquinone Biosynthesis in Senna tora.</title>
        <authorList>
            <person name="Kang S.-H."/>
            <person name="Pandey R.P."/>
            <person name="Lee C.-M."/>
            <person name="Sim J.-S."/>
            <person name="Jeong J.-T."/>
            <person name="Choi B.-S."/>
            <person name="Jung M."/>
            <person name="Ginzburg D."/>
            <person name="Zhao K."/>
            <person name="Won S.Y."/>
            <person name="Oh T.-J."/>
            <person name="Yu Y."/>
            <person name="Kim N.-H."/>
            <person name="Lee O.R."/>
            <person name="Lee T.-H."/>
            <person name="Bashyal P."/>
            <person name="Kim T.-S."/>
            <person name="Lee W.-H."/>
            <person name="Kawkins C."/>
            <person name="Kim C.-K."/>
            <person name="Kim J.S."/>
            <person name="Ahn B.O."/>
            <person name="Rhee S.Y."/>
            <person name="Sohng J.K."/>
        </authorList>
    </citation>
    <scope>NUCLEOTIDE SEQUENCE</scope>
    <source>
        <tissue evidence="1">Leaf</tissue>
    </source>
</reference>
<keyword evidence="2" id="KW-1185">Reference proteome</keyword>
<evidence type="ECO:0000313" key="1">
    <source>
        <dbReference type="EMBL" id="KAF7824169.1"/>
    </source>
</evidence>
<name>A0A834TMS4_9FABA</name>
<comment type="caution">
    <text evidence="1">The sequence shown here is derived from an EMBL/GenBank/DDBJ whole genome shotgun (WGS) entry which is preliminary data.</text>
</comment>
<gene>
    <name evidence="1" type="ORF">G2W53_022313</name>
</gene>